<evidence type="ECO:0000256" key="3">
    <source>
        <dbReference type="ARBA" id="ARBA00022692"/>
    </source>
</evidence>
<keyword evidence="5 7" id="KW-0472">Membrane</keyword>
<evidence type="ECO:0000256" key="7">
    <source>
        <dbReference type="SAM" id="Phobius"/>
    </source>
</evidence>
<dbReference type="InterPro" id="IPR050291">
    <property type="entry name" value="CDF_Transporter"/>
</dbReference>
<dbReference type="Gene3D" id="3.30.70.1350">
    <property type="entry name" value="Cation efflux protein, cytoplasmic domain"/>
    <property type="match status" value="1"/>
</dbReference>
<reference evidence="10 11" key="1">
    <citation type="journal article" date="2024" name="Nat. Commun.">
        <title>Phylogenomics reveals the evolutionary origins of lichenization in chlorophyte algae.</title>
        <authorList>
            <person name="Puginier C."/>
            <person name="Libourel C."/>
            <person name="Otte J."/>
            <person name="Skaloud P."/>
            <person name="Haon M."/>
            <person name="Grisel S."/>
            <person name="Petersen M."/>
            <person name="Berrin J.G."/>
            <person name="Delaux P.M."/>
            <person name="Dal Grande F."/>
            <person name="Keller J."/>
        </authorList>
    </citation>
    <scope>NUCLEOTIDE SEQUENCE [LARGE SCALE GENOMIC DNA]</scope>
    <source>
        <strain evidence="10 11">SAG 2043</strain>
    </source>
</reference>
<feature type="transmembrane region" description="Helical" evidence="7">
    <location>
        <begin position="84"/>
        <end position="105"/>
    </location>
</feature>
<evidence type="ECO:0000256" key="6">
    <source>
        <dbReference type="SAM" id="MobiDB-lite"/>
    </source>
</evidence>
<dbReference type="PANTHER" id="PTHR43840">
    <property type="entry name" value="MITOCHONDRIAL METAL TRANSPORTER 1-RELATED"/>
    <property type="match status" value="1"/>
</dbReference>
<dbReference type="GO" id="GO:0008324">
    <property type="term" value="F:monoatomic cation transmembrane transporter activity"/>
    <property type="evidence" value="ECO:0007669"/>
    <property type="project" value="InterPro"/>
</dbReference>
<evidence type="ECO:0000313" key="11">
    <source>
        <dbReference type="Proteomes" id="UP001489004"/>
    </source>
</evidence>
<keyword evidence="11" id="KW-1185">Reference proteome</keyword>
<dbReference type="InterPro" id="IPR002524">
    <property type="entry name" value="Cation_efflux"/>
</dbReference>
<feature type="transmembrane region" description="Helical" evidence="7">
    <location>
        <begin position="152"/>
        <end position="173"/>
    </location>
</feature>
<keyword evidence="2" id="KW-0813">Transport</keyword>
<dbReference type="AlphaFoldDB" id="A0AAW1PBD8"/>
<dbReference type="Gene3D" id="1.20.1510.10">
    <property type="entry name" value="Cation efflux protein transmembrane domain"/>
    <property type="match status" value="1"/>
</dbReference>
<dbReference type="GO" id="GO:0016020">
    <property type="term" value="C:membrane"/>
    <property type="evidence" value="ECO:0007669"/>
    <property type="project" value="UniProtKB-SubCell"/>
</dbReference>
<evidence type="ECO:0000259" key="8">
    <source>
        <dbReference type="Pfam" id="PF01545"/>
    </source>
</evidence>
<dbReference type="SUPFAM" id="SSF160240">
    <property type="entry name" value="Cation efflux protein cytoplasmic domain-like"/>
    <property type="match status" value="1"/>
</dbReference>
<dbReference type="Proteomes" id="UP001489004">
    <property type="component" value="Unassembled WGS sequence"/>
</dbReference>
<feature type="region of interest" description="Disordered" evidence="6">
    <location>
        <begin position="395"/>
        <end position="439"/>
    </location>
</feature>
<protein>
    <recommendedName>
        <fullName evidence="12">Cation efflux protein cytoplasmic domain-containing protein</fullName>
    </recommendedName>
</protein>
<dbReference type="EMBL" id="JALJOR010000013">
    <property type="protein sequence ID" value="KAK9807039.1"/>
    <property type="molecule type" value="Genomic_DNA"/>
</dbReference>
<dbReference type="NCBIfam" id="TIGR01297">
    <property type="entry name" value="CDF"/>
    <property type="match status" value="1"/>
</dbReference>
<dbReference type="InterPro" id="IPR058533">
    <property type="entry name" value="Cation_efflux_TM"/>
</dbReference>
<dbReference type="SUPFAM" id="SSF161111">
    <property type="entry name" value="Cation efflux protein transmembrane domain-like"/>
    <property type="match status" value="1"/>
</dbReference>
<feature type="compositionally biased region" description="Basic and acidic residues" evidence="6">
    <location>
        <begin position="51"/>
        <end position="61"/>
    </location>
</feature>
<gene>
    <name evidence="10" type="ORF">WJX72_011532</name>
</gene>
<evidence type="ECO:0000313" key="10">
    <source>
        <dbReference type="EMBL" id="KAK9807039.1"/>
    </source>
</evidence>
<evidence type="ECO:0000256" key="5">
    <source>
        <dbReference type="ARBA" id="ARBA00023136"/>
    </source>
</evidence>
<evidence type="ECO:0008006" key="12">
    <source>
        <dbReference type="Google" id="ProtNLM"/>
    </source>
</evidence>
<name>A0AAW1PBD8_9CHLO</name>
<keyword evidence="3 7" id="KW-0812">Transmembrane</keyword>
<comment type="subcellular location">
    <subcellularLocation>
        <location evidence="1">Membrane</location>
        <topology evidence="1">Multi-pass membrane protein</topology>
    </subcellularLocation>
</comment>
<feature type="domain" description="Cation efflux protein cytoplasmic" evidence="9">
    <location>
        <begin position="289"/>
        <end position="363"/>
    </location>
</feature>
<feature type="domain" description="Cation efflux protein transmembrane" evidence="8">
    <location>
        <begin position="88"/>
        <end position="280"/>
    </location>
</feature>
<evidence type="ECO:0000256" key="1">
    <source>
        <dbReference type="ARBA" id="ARBA00004141"/>
    </source>
</evidence>
<dbReference type="PANTHER" id="PTHR43840:SF52">
    <property type="entry name" value="CATION EFFLUX FAMILY PROTEIN"/>
    <property type="match status" value="1"/>
</dbReference>
<sequence length="439" mass="47762">MSERQLSIGLPVDRQQYQRRGRLSFSGSVVTISHAGSQETPIEEPLLAAHHEDASSPGRDDDASEAVVQPGPSPYSSFERKVSIAMYSSLLVNVLLLITKAFAYWTSQSKSLLASTADSFVDLASQLVLAVANYKIKKVDPQFPIGRTRLEAVAVVSCAIIMSLSTIQVIQSAAWDLYAGLREGKLPDLDMGLLEYTILGVATALKAGLFVICIALRKTSDSMLALAEDHRNDIMSNLSAIAFGGAASMSRKLWWIDPAGAILISLWIIYSWMDIVHEQVMKIVGKGAPTEFIAALKEVADSHHESVYVDVIRAYHFGARFIVEVEVIMPEDMTVRESHDIGLVLQHKLEAYDQVERAFVHVDYARRSEPEHKVERNLLLDSENLFQAHASVSGSGTLLPSGGSGGVKQTPPRQPESPKRALLGQSPQSSAAATGPDAV</sequence>
<accession>A0AAW1PBD8</accession>
<organism evidence="10 11">
    <name type="scientific">[Myrmecia] bisecta</name>
    <dbReference type="NCBI Taxonomy" id="41462"/>
    <lineage>
        <taxon>Eukaryota</taxon>
        <taxon>Viridiplantae</taxon>
        <taxon>Chlorophyta</taxon>
        <taxon>core chlorophytes</taxon>
        <taxon>Trebouxiophyceae</taxon>
        <taxon>Trebouxiales</taxon>
        <taxon>Trebouxiaceae</taxon>
        <taxon>Myrmecia</taxon>
    </lineage>
</organism>
<dbReference type="Pfam" id="PF16916">
    <property type="entry name" value="ZT_dimer"/>
    <property type="match status" value="1"/>
</dbReference>
<dbReference type="InterPro" id="IPR036837">
    <property type="entry name" value="Cation_efflux_CTD_sf"/>
</dbReference>
<evidence type="ECO:0000256" key="2">
    <source>
        <dbReference type="ARBA" id="ARBA00022448"/>
    </source>
</evidence>
<keyword evidence="4 7" id="KW-1133">Transmembrane helix</keyword>
<feature type="transmembrane region" description="Helical" evidence="7">
    <location>
        <begin position="193"/>
        <end position="216"/>
    </location>
</feature>
<feature type="transmembrane region" description="Helical" evidence="7">
    <location>
        <begin position="253"/>
        <end position="273"/>
    </location>
</feature>
<feature type="region of interest" description="Disordered" evidence="6">
    <location>
        <begin position="51"/>
        <end position="74"/>
    </location>
</feature>
<dbReference type="InterPro" id="IPR027470">
    <property type="entry name" value="Cation_efflux_CTD"/>
</dbReference>
<dbReference type="Pfam" id="PF01545">
    <property type="entry name" value="Cation_efflux"/>
    <property type="match status" value="1"/>
</dbReference>
<proteinExistence type="predicted"/>
<evidence type="ECO:0000259" key="9">
    <source>
        <dbReference type="Pfam" id="PF16916"/>
    </source>
</evidence>
<dbReference type="InterPro" id="IPR027469">
    <property type="entry name" value="Cation_efflux_TMD_sf"/>
</dbReference>
<comment type="caution">
    <text evidence="10">The sequence shown here is derived from an EMBL/GenBank/DDBJ whole genome shotgun (WGS) entry which is preliminary data.</text>
</comment>
<evidence type="ECO:0000256" key="4">
    <source>
        <dbReference type="ARBA" id="ARBA00022989"/>
    </source>
</evidence>